<dbReference type="PANTHER" id="PTHR47926">
    <property type="entry name" value="PENTATRICOPEPTIDE REPEAT-CONTAINING PROTEIN"/>
    <property type="match status" value="1"/>
</dbReference>
<evidence type="ECO:0000256" key="3">
    <source>
        <dbReference type="PROSITE-ProRule" id="PRU00708"/>
    </source>
</evidence>
<accession>A0A6A6K9T2</accession>
<evidence type="ECO:0000256" key="2">
    <source>
        <dbReference type="ARBA" id="ARBA00022737"/>
    </source>
</evidence>
<dbReference type="AlphaFoldDB" id="A0A6A6K9T2"/>
<dbReference type="Proteomes" id="UP000467840">
    <property type="component" value="Chromosome 12"/>
</dbReference>
<dbReference type="FunFam" id="1.25.40.10:FF:000309">
    <property type="entry name" value="Pentatricopeptide repeat-containing protein, chloroplastic"/>
    <property type="match status" value="1"/>
</dbReference>
<sequence>MECDFIALKMRIPSPTFRRLFPPNRPSSVSSAKLLDMPHKSSALKFFSFRVNFSFCACLNAIESDPTNGFALTDTPSSPSRLEEVNGKISRKFLSPNWPNLSLSDQTEGIEVMKPLSFTVKEALKRYSGMLRECASRRTLNEGKGVHGNVIKSGIEPDSHLLVSLINFYVKCGSLVLARKVLDEMSEREVVSWTALIAGYASEGCATDGVSLYCEMRKENIRPNEFALATVLKACSMSLDIEFGKQAHAEAIKAGFLLDLFVGSTLVDLYAKCGEVELADRVFFGMPDKNDVSWNALLNGYAQRGDGEAVLKLFSRMTECEMKFNKFTLSTVLKGCANSGNLREGKILHSLAIRSGCELDEFLGCSLVDMYSKCGATYDAQIVFSRIKDPDIVTWSAMIAGLDQQGHSQEAAELFHLMRDTGVKPNQFSLASVVSAATNMGDLCFGQSIHSCIHKYGLESDNSVGNALIMMYMKSGCLQDGIRVFEAMTDRDLVSWNALLSGFHGFETCDQGLRIFYQMLVEGFKPNMYTFVGVLRSCAILLDVCFGKQVHTHIIKNSLDGNDFVGTALIDMYAKSKCLEDADVAFNRLTNRDLFTWTVIITGFAQSDQAEKAVKYLGLMLRGGIKPNEFTLASCLSGCSSVAALGNGQQLHSVAIKSGHFGDVFVASALVDMYGKCGCIEDAEAIFKGLFSRDTVSWNTIISGYSQHGQGKKALEAFRLMLDEGIVPDEITFIGVLAACSYMGLVEEGKKLFNLMCKDYGITPSIEHHACMVDVLGRAGKFNEVDIYIEEMKLSPYSLIWETVLGSCKLHGNVDFGKRAAEKLFELEPKGDSSYILLSNIFAARGRWDDVRNIRALMTTQGVKKEPGCSWVEVDGQIHVFTSQDGSHPKTREIYATLEELGQKLASIGYIPKTENVLHNIGNKEKMEHLYYHSERLALAFAFISTNLIKPIRIFKNLRICGDCHDFKLITDLTNREIVVRDIKRFHHFKRGDQCGNFEAIIGKCCALFSYDGQDELFVAAFQSLFKLRFMQGKMGSMNNLLPTVFFVAINFSVV</sequence>
<dbReference type="Gene3D" id="1.25.40.10">
    <property type="entry name" value="Tetratricopeptide repeat domain"/>
    <property type="match status" value="6"/>
</dbReference>
<proteinExistence type="inferred from homology"/>
<dbReference type="Pfam" id="PF20430">
    <property type="entry name" value="Eplus_motif"/>
    <property type="match status" value="1"/>
</dbReference>
<dbReference type="InterPro" id="IPR046849">
    <property type="entry name" value="E2_motif"/>
</dbReference>
<dbReference type="FunFam" id="1.25.40.10:FF:000366">
    <property type="entry name" value="Pentatricopeptide (PPR) repeat-containing protein"/>
    <property type="match status" value="1"/>
</dbReference>
<dbReference type="FunFam" id="1.25.40.10:FF:001325">
    <property type="entry name" value="Tetratricopeptide repeat (TPR)-like superfamily protein"/>
    <property type="match status" value="1"/>
</dbReference>
<dbReference type="InterPro" id="IPR032867">
    <property type="entry name" value="DYW_dom"/>
</dbReference>
<feature type="repeat" description="PPR" evidence="3">
    <location>
        <begin position="593"/>
        <end position="627"/>
    </location>
</feature>
<dbReference type="FunFam" id="1.25.40.10:FF:000031">
    <property type="entry name" value="Pentatricopeptide repeat-containing protein mitochondrial"/>
    <property type="match status" value="1"/>
</dbReference>
<dbReference type="Pfam" id="PF01535">
    <property type="entry name" value="PPR"/>
    <property type="match status" value="3"/>
</dbReference>
<feature type="repeat" description="PPR" evidence="3">
    <location>
        <begin position="290"/>
        <end position="324"/>
    </location>
</feature>
<feature type="repeat" description="PPR" evidence="3">
    <location>
        <begin position="694"/>
        <end position="728"/>
    </location>
</feature>
<dbReference type="Pfam" id="PF14432">
    <property type="entry name" value="DYW_deaminase"/>
    <property type="match status" value="1"/>
</dbReference>
<dbReference type="GO" id="GO:0003723">
    <property type="term" value="F:RNA binding"/>
    <property type="evidence" value="ECO:0007669"/>
    <property type="project" value="InterPro"/>
</dbReference>
<comment type="similarity">
    <text evidence="1">Belongs to the PPR family. PCMP-H subfamily.</text>
</comment>
<organism evidence="5 6">
    <name type="scientific">Hevea brasiliensis</name>
    <name type="common">Para rubber tree</name>
    <name type="synonym">Siphonia brasiliensis</name>
    <dbReference type="NCBI Taxonomy" id="3981"/>
    <lineage>
        <taxon>Eukaryota</taxon>
        <taxon>Viridiplantae</taxon>
        <taxon>Streptophyta</taxon>
        <taxon>Embryophyta</taxon>
        <taxon>Tracheophyta</taxon>
        <taxon>Spermatophyta</taxon>
        <taxon>Magnoliopsida</taxon>
        <taxon>eudicotyledons</taxon>
        <taxon>Gunneridae</taxon>
        <taxon>Pentapetalae</taxon>
        <taxon>rosids</taxon>
        <taxon>fabids</taxon>
        <taxon>Malpighiales</taxon>
        <taxon>Euphorbiaceae</taxon>
        <taxon>Crotonoideae</taxon>
        <taxon>Micrandreae</taxon>
        <taxon>Hevea</taxon>
    </lineage>
</organism>
<dbReference type="InterPro" id="IPR046848">
    <property type="entry name" value="E_motif"/>
</dbReference>
<dbReference type="InterPro" id="IPR046960">
    <property type="entry name" value="PPR_At4g14850-like_plant"/>
</dbReference>
<dbReference type="PANTHER" id="PTHR47926:SF344">
    <property type="entry name" value="OS07G0636900 PROTEIN"/>
    <property type="match status" value="1"/>
</dbReference>
<dbReference type="FunFam" id="1.25.40.10:FF:000196">
    <property type="entry name" value="Pentatricopeptide repeat-containing protein At4g14850"/>
    <property type="match status" value="1"/>
</dbReference>
<keyword evidence="2" id="KW-0677">Repeat</keyword>
<dbReference type="Pfam" id="PF13041">
    <property type="entry name" value="PPR_2"/>
    <property type="match status" value="5"/>
</dbReference>
<dbReference type="NCBIfam" id="TIGR00756">
    <property type="entry name" value="PPR"/>
    <property type="match status" value="5"/>
</dbReference>
<feature type="repeat" description="PPR" evidence="3">
    <location>
        <begin position="391"/>
        <end position="425"/>
    </location>
</feature>
<dbReference type="FunFam" id="1.25.40.10:FF:000343">
    <property type="entry name" value="Pentatricopeptide repeat-containing protein At3g58590"/>
    <property type="match status" value="2"/>
</dbReference>
<evidence type="ECO:0000313" key="5">
    <source>
        <dbReference type="EMBL" id="KAF2285155.1"/>
    </source>
</evidence>
<evidence type="ECO:0000259" key="4">
    <source>
        <dbReference type="Pfam" id="PF14432"/>
    </source>
</evidence>
<dbReference type="Pfam" id="PF20431">
    <property type="entry name" value="E_motif"/>
    <property type="match status" value="1"/>
</dbReference>
<dbReference type="EMBL" id="JAAGAX010000018">
    <property type="protein sequence ID" value="KAF2285155.1"/>
    <property type="molecule type" value="Genomic_DNA"/>
</dbReference>
<protein>
    <recommendedName>
        <fullName evidence="4">DYW domain-containing protein</fullName>
    </recommendedName>
</protein>
<reference evidence="5 6" key="1">
    <citation type="journal article" date="2020" name="Mol. Plant">
        <title>The Chromosome-Based Rubber Tree Genome Provides New Insights into Spurge Genome Evolution and Rubber Biosynthesis.</title>
        <authorList>
            <person name="Liu J."/>
            <person name="Shi C."/>
            <person name="Shi C.C."/>
            <person name="Li W."/>
            <person name="Zhang Q.J."/>
            <person name="Zhang Y."/>
            <person name="Li K."/>
            <person name="Lu H.F."/>
            <person name="Shi C."/>
            <person name="Zhu S.T."/>
            <person name="Xiao Z.Y."/>
            <person name="Nan H."/>
            <person name="Yue Y."/>
            <person name="Zhu X.G."/>
            <person name="Wu Y."/>
            <person name="Hong X.N."/>
            <person name="Fan G.Y."/>
            <person name="Tong Y."/>
            <person name="Zhang D."/>
            <person name="Mao C.L."/>
            <person name="Liu Y.L."/>
            <person name="Hao S.J."/>
            <person name="Liu W.Q."/>
            <person name="Lv M.Q."/>
            <person name="Zhang H.B."/>
            <person name="Liu Y."/>
            <person name="Hu-Tang G.R."/>
            <person name="Wang J.P."/>
            <person name="Wang J.H."/>
            <person name="Sun Y.H."/>
            <person name="Ni S.B."/>
            <person name="Chen W.B."/>
            <person name="Zhang X.C."/>
            <person name="Jiao Y.N."/>
            <person name="Eichler E.E."/>
            <person name="Li G.H."/>
            <person name="Liu X."/>
            <person name="Gao L.Z."/>
        </authorList>
    </citation>
    <scope>NUCLEOTIDE SEQUENCE [LARGE SCALE GENOMIC DNA]</scope>
    <source>
        <strain evidence="6">cv. GT1</strain>
        <tissue evidence="5">Leaf</tissue>
    </source>
</reference>
<dbReference type="GO" id="GO:0009451">
    <property type="term" value="P:RNA modification"/>
    <property type="evidence" value="ECO:0007669"/>
    <property type="project" value="InterPro"/>
</dbReference>
<feature type="repeat" description="PPR" evidence="3">
    <location>
        <begin position="189"/>
        <end position="223"/>
    </location>
</feature>
<dbReference type="GO" id="GO:0008270">
    <property type="term" value="F:zinc ion binding"/>
    <property type="evidence" value="ECO:0007669"/>
    <property type="project" value="InterPro"/>
</dbReference>
<evidence type="ECO:0000313" key="6">
    <source>
        <dbReference type="Proteomes" id="UP000467840"/>
    </source>
</evidence>
<dbReference type="InterPro" id="IPR011990">
    <property type="entry name" value="TPR-like_helical_dom_sf"/>
</dbReference>
<feature type="repeat" description="PPR" evidence="3">
    <location>
        <begin position="492"/>
        <end position="526"/>
    </location>
</feature>
<keyword evidence="6" id="KW-1185">Reference proteome</keyword>
<evidence type="ECO:0000256" key="1">
    <source>
        <dbReference type="ARBA" id="ARBA00006643"/>
    </source>
</evidence>
<comment type="caution">
    <text evidence="5">The sequence shown here is derived from an EMBL/GenBank/DDBJ whole genome shotgun (WGS) entry which is preliminary data.</text>
</comment>
<name>A0A6A6K9T2_HEVBR</name>
<dbReference type="PROSITE" id="PS51375">
    <property type="entry name" value="PPR"/>
    <property type="match status" value="6"/>
</dbReference>
<dbReference type="InterPro" id="IPR002885">
    <property type="entry name" value="PPR_rpt"/>
</dbReference>
<gene>
    <name evidence="5" type="ORF">GH714_038874</name>
</gene>
<feature type="domain" description="DYW" evidence="4">
    <location>
        <begin position="909"/>
        <end position="997"/>
    </location>
</feature>